<evidence type="ECO:0000259" key="22">
    <source>
        <dbReference type="PROSITE" id="PS51789"/>
    </source>
</evidence>
<dbReference type="InterPro" id="IPR031964">
    <property type="entry name" value="CARD_dom"/>
</dbReference>
<dbReference type="GO" id="GO:0003724">
    <property type="term" value="F:RNA helicase activity"/>
    <property type="evidence" value="ECO:0007669"/>
    <property type="project" value="UniProtKB-EC"/>
</dbReference>
<dbReference type="Gene3D" id="2.170.150.30">
    <property type="entry name" value="RIG-I-like receptor, C-terminal regulatory domain"/>
    <property type="match status" value="1"/>
</dbReference>
<accession>A0A8W8N375</accession>
<evidence type="ECO:0000256" key="7">
    <source>
        <dbReference type="ARBA" id="ARBA00022588"/>
    </source>
</evidence>
<dbReference type="Pfam" id="PF18119">
    <property type="entry name" value="RIG-I_C"/>
    <property type="match status" value="1"/>
</dbReference>
<organism evidence="23 24">
    <name type="scientific">Magallana gigas</name>
    <name type="common">Pacific oyster</name>
    <name type="synonym">Crassostrea gigas</name>
    <dbReference type="NCBI Taxonomy" id="29159"/>
    <lineage>
        <taxon>Eukaryota</taxon>
        <taxon>Metazoa</taxon>
        <taxon>Spiralia</taxon>
        <taxon>Lophotrochozoa</taxon>
        <taxon>Mollusca</taxon>
        <taxon>Bivalvia</taxon>
        <taxon>Autobranchia</taxon>
        <taxon>Pteriomorphia</taxon>
        <taxon>Ostreida</taxon>
        <taxon>Ostreoidea</taxon>
        <taxon>Ostreidae</taxon>
        <taxon>Magallana</taxon>
    </lineage>
</organism>
<feature type="domain" description="Helicase ATP-binding" evidence="20">
    <location>
        <begin position="1192"/>
        <end position="1369"/>
    </location>
</feature>
<dbReference type="GO" id="GO:0003677">
    <property type="term" value="F:DNA binding"/>
    <property type="evidence" value="ECO:0007669"/>
    <property type="project" value="InterPro"/>
</dbReference>
<keyword evidence="16" id="KW-0391">Immunity</keyword>
<dbReference type="GO" id="GO:0005737">
    <property type="term" value="C:cytoplasm"/>
    <property type="evidence" value="ECO:0007669"/>
    <property type="project" value="UniProtKB-SubCell"/>
</dbReference>
<comment type="similarity">
    <text evidence="2">Belongs to the helicase family. RLR subfamily.</text>
</comment>
<dbReference type="InterPro" id="IPR027417">
    <property type="entry name" value="P-loop_NTPase"/>
</dbReference>
<evidence type="ECO:0000256" key="15">
    <source>
        <dbReference type="ARBA" id="ARBA00022843"/>
    </source>
</evidence>
<dbReference type="GO" id="GO:0046872">
    <property type="term" value="F:metal ion binding"/>
    <property type="evidence" value="ECO:0007669"/>
    <property type="project" value="UniProtKB-KW"/>
</dbReference>
<dbReference type="PANTHER" id="PTHR14074:SF16">
    <property type="entry name" value="ANTIVIRAL INNATE IMMUNE RESPONSE RECEPTOR RIG-I"/>
    <property type="match status" value="1"/>
</dbReference>
<evidence type="ECO:0000256" key="16">
    <source>
        <dbReference type="ARBA" id="ARBA00022859"/>
    </source>
</evidence>
<evidence type="ECO:0000259" key="21">
    <source>
        <dbReference type="PROSITE" id="PS51194"/>
    </source>
</evidence>
<dbReference type="EC" id="3.6.4.13" evidence="3"/>
<dbReference type="PANTHER" id="PTHR14074">
    <property type="entry name" value="HELICASE WITH DEATH DOMAIN-RELATED"/>
    <property type="match status" value="1"/>
</dbReference>
<keyword evidence="11" id="KW-0378">Hydrolase</keyword>
<keyword evidence="6" id="KW-0597">Phosphoprotein</keyword>
<dbReference type="SMART" id="SM00487">
    <property type="entry name" value="DEXDc"/>
    <property type="match status" value="1"/>
</dbReference>
<dbReference type="GO" id="GO:0003723">
    <property type="term" value="F:RNA binding"/>
    <property type="evidence" value="ECO:0007669"/>
    <property type="project" value="UniProtKB-KW"/>
</dbReference>
<keyword evidence="24" id="KW-1185">Reference proteome</keyword>
<dbReference type="Pfam" id="PF00271">
    <property type="entry name" value="Helicase_C"/>
    <property type="match status" value="1"/>
</dbReference>
<comment type="catalytic activity">
    <reaction evidence="19">
        <text>ATP + H2O = ADP + phosphate + H(+)</text>
        <dbReference type="Rhea" id="RHEA:13065"/>
        <dbReference type="ChEBI" id="CHEBI:15377"/>
        <dbReference type="ChEBI" id="CHEBI:15378"/>
        <dbReference type="ChEBI" id="CHEBI:30616"/>
        <dbReference type="ChEBI" id="CHEBI:43474"/>
        <dbReference type="ChEBI" id="CHEBI:456216"/>
        <dbReference type="EC" id="3.6.4.13"/>
    </reaction>
    <physiologicalReaction direction="left-to-right" evidence="19">
        <dbReference type="Rhea" id="RHEA:13066"/>
    </physiologicalReaction>
</comment>
<dbReference type="Gene3D" id="3.40.50.300">
    <property type="entry name" value="P-loop containing nucleotide triphosphate hydrolases"/>
    <property type="match status" value="2"/>
</dbReference>
<dbReference type="GO" id="GO:0051607">
    <property type="term" value="P:defense response to virus"/>
    <property type="evidence" value="ECO:0007669"/>
    <property type="project" value="UniProtKB-KW"/>
</dbReference>
<dbReference type="InterPro" id="IPR001650">
    <property type="entry name" value="Helicase_C-like"/>
</dbReference>
<keyword evidence="9" id="KW-0677">Repeat</keyword>
<dbReference type="InterPro" id="IPR051363">
    <property type="entry name" value="RLR_Helicase"/>
</dbReference>
<reference evidence="23" key="1">
    <citation type="submission" date="2022-08" db="UniProtKB">
        <authorList>
            <consortium name="EnsemblMetazoa"/>
        </authorList>
    </citation>
    <scope>IDENTIFICATION</scope>
    <source>
        <strain evidence="23">05x7-T-G4-1.051#20</strain>
    </source>
</reference>
<dbReference type="Pfam" id="PF16739">
    <property type="entry name" value="CARD_2"/>
    <property type="match status" value="2"/>
</dbReference>
<evidence type="ECO:0000313" key="24">
    <source>
        <dbReference type="Proteomes" id="UP000005408"/>
    </source>
</evidence>
<proteinExistence type="inferred from homology"/>
<dbReference type="GO" id="GO:0005524">
    <property type="term" value="F:ATP binding"/>
    <property type="evidence" value="ECO:0007669"/>
    <property type="project" value="UniProtKB-KW"/>
</dbReference>
<keyword evidence="18" id="KW-0051">Antiviral defense</keyword>
<keyword evidence="10" id="KW-0547">Nucleotide-binding</keyword>
<keyword evidence="7" id="KW-0399">Innate immunity</keyword>
<evidence type="ECO:0000256" key="17">
    <source>
        <dbReference type="ARBA" id="ARBA00022884"/>
    </source>
</evidence>
<dbReference type="SUPFAM" id="SSF52540">
    <property type="entry name" value="P-loop containing nucleoside triphosphate hydrolases"/>
    <property type="match status" value="1"/>
</dbReference>
<dbReference type="PROSITE" id="PS51192">
    <property type="entry name" value="HELICASE_ATP_BIND_1"/>
    <property type="match status" value="1"/>
</dbReference>
<dbReference type="SUPFAM" id="SSF47986">
    <property type="entry name" value="DEATH domain"/>
    <property type="match status" value="1"/>
</dbReference>
<evidence type="ECO:0000259" key="20">
    <source>
        <dbReference type="PROSITE" id="PS51192"/>
    </source>
</evidence>
<dbReference type="GO" id="GO:0016787">
    <property type="term" value="F:hydrolase activity"/>
    <property type="evidence" value="ECO:0007669"/>
    <property type="project" value="UniProtKB-KW"/>
</dbReference>
<dbReference type="SMART" id="SM00490">
    <property type="entry name" value="HELICc"/>
    <property type="match status" value="1"/>
</dbReference>
<evidence type="ECO:0000256" key="19">
    <source>
        <dbReference type="ARBA" id="ARBA00049390"/>
    </source>
</evidence>
<feature type="domain" description="RLR CTR" evidence="22">
    <location>
        <begin position="1737"/>
        <end position="1864"/>
    </location>
</feature>
<dbReference type="Proteomes" id="UP000005408">
    <property type="component" value="Unassembled WGS sequence"/>
</dbReference>
<evidence type="ECO:0000256" key="8">
    <source>
        <dbReference type="ARBA" id="ARBA00022723"/>
    </source>
</evidence>
<evidence type="ECO:0000256" key="6">
    <source>
        <dbReference type="ARBA" id="ARBA00022553"/>
    </source>
</evidence>
<feature type="domain" description="Helicase C-terminal" evidence="21">
    <location>
        <begin position="1549"/>
        <end position="1716"/>
    </location>
</feature>
<comment type="subcellular location">
    <subcellularLocation>
        <location evidence="1">Cytoplasm</location>
    </subcellularLocation>
</comment>
<dbReference type="GO" id="GO:0045087">
    <property type="term" value="P:innate immune response"/>
    <property type="evidence" value="ECO:0007669"/>
    <property type="project" value="UniProtKB-KW"/>
</dbReference>
<sequence length="1878" mass="214521">MCSSRINLGVISKSKCKSRIRIRKRIFGLTNLRMGSLEKECLDALAVRRLFVFMKENLDFESLQDELIQRELLHEKEKEDYIYKTKSKHFWNEKLIKLIIKKRRCKEFIEFINDMPCLRHISEKIVEIQKNTESSSSDLSVAVPISDALLQEHLAILYNELEPREIADEMFQAGHINVSDHDDVTKCPKKWKRMKCLLNILKKNKLYTPFGYTLSLKYVEVLDVLQQGRETTSITSDHAQCIQHNFTLLQEELPGTDIATVTMERILDESNISDIECCSGAIRQKSKLLKILLMKGNSACMELLRVVEVDLKREDLLQTMKKRSANIKERGKPKLPTSLQRLDISCLQEHKKVLHDELDPFDHSDLLFEERAIEIIAHDQITESDLRNKQIEYLLKTIEENKNDCFHFFLYILQKEEYEYILQKLCERPAPKIESSESVGTLNWKLSHSVKKVPDAVHNENISVRLSIEDCSRAHVEENLFERIQSPGLGILEEAIVHGQMIPGDIYRGSIILHLRPVTDEAAQTLLNAKDNNKLLEMIFRILKKVKVEDIIDEEEPLKIKVQVQYAKSSKERQDSSLSKVALIKKRVKIHSNVLVSELEPRALASLLSKSTNLPDNIMLSVNNARSCKERVEKILSLVEAGNDGVVEDFMNALKDLEYFDIVEMIDPCDIHSKAENIRKVITCNYQHILNEMQMALVRETLSKCIGDVDGIRDKCLPRNGQRRQRMSQFLQFVLQDDHNVIEFERVLKKNGLDSLLKIDENIEEDPTPNIDVTIVEEDHNTLSSKEVLFESIIILSYTGNCHDRKIKLQNGARNANKKGAMADHLSREPSSSIDNMLSIWNCLHSFETPKLVELYRPLVVRCVEVNDVVHYLDDVICTREREEIVEIGKQKGSTVAMDYLLSAIDGSSSSDRWTKFVDILNRKGYQYVAKAISGEEVNSDAYRRYKNLLGPLKMDLVEKVNPNDLLCFLEGQENIIEQSDTEHIKAEMVNKGPMAGMIVLLDRIWRKSENWYTSFLNVLCITNYTHLVEKIDPVFALEWNKRKTLENTRVHAVTSTSVVDGDEKVTKLSTPVQCSNEEELKLPPPLNSQADNLKSVPSLNFTSLFSGDPHTDNLKPVQGDKAFIQDIHDVEITNAKAVVKAKDKNEDETDLKKRYQTASALSVEENRHESADDQGTSLETFEERLYQNELALPAQRGENCIIIAPTGSGKTIVAVKIIKHHLAVHGIRKVAFVVEKNNLANQQSETIKRFVDCRLKVISGDTMRDEDFTELAVLLPQFDVFVITAQMLVNAMVKGDLRIESFSLIILDECHHCHGGHAFYKTMIPYHDKKLEDSEEQKTLPQIVGLTASIGVGKAKSQTQAISHIKLMMANLDANALVSVKENFAELAEKMNSPDQSILKIPSRKIDDFGALIKELMQKTEDCLTVAKDELGENMNPPYSKGNEEYTQWLEITLLKAVAKVSDSVLSRSLYTIRKYLKTYNEGLIVHSYARASDAFSFIAQNIEELKKSSKKTEIETRANALFENARGNLEICAVDGMRCEENPLLLKLKEIILDTHREETNMRGIVFVRTRVVADIIASWMGETEELKNIKAKKYTGAQAPGAEGGITKNKQEETIKLFTKGDYKVIVATTIAEEGLDIKACNLVVKYDYAGNLISQIQAKGRGRAEHSRFFILASEDKCVAEREWMNSLKEPMMEEAMVLVQQEIQVEHEKYQRGKRELQRLAKRQRDAALHNQSSREALEGQYVLKCLKCNEYLCLSSELRKIKSQYGCISQDFKDHVFCKKSDKITYEDKEIKVGVGKIMCKKCRVNIGNIALYQEIYFPLPHIKAIKIEDDMKKGDHLKQWKKVEEKYFTVSPLSDEDLEKISESGKLVEID</sequence>
<evidence type="ECO:0000256" key="2">
    <source>
        <dbReference type="ARBA" id="ARBA00006866"/>
    </source>
</evidence>
<dbReference type="PROSITE" id="PS51194">
    <property type="entry name" value="HELICASE_CTER"/>
    <property type="match status" value="1"/>
</dbReference>
<keyword evidence="17" id="KW-0694">RNA-binding</keyword>
<keyword evidence="12" id="KW-0347">Helicase</keyword>
<protein>
    <recommendedName>
        <fullName evidence="3">RNA helicase</fullName>
        <ecNumber evidence="3">3.6.4.13</ecNumber>
    </recommendedName>
</protein>
<evidence type="ECO:0000313" key="23">
    <source>
        <dbReference type="EnsemblMetazoa" id="G4449.1:cds"/>
    </source>
</evidence>
<dbReference type="InterPro" id="IPR011029">
    <property type="entry name" value="DEATH-like_dom_sf"/>
</dbReference>
<dbReference type="InterPro" id="IPR006935">
    <property type="entry name" value="Helicase/UvrB_N"/>
</dbReference>
<keyword evidence="5" id="KW-1017">Isopeptide bond</keyword>
<evidence type="ECO:0000256" key="12">
    <source>
        <dbReference type="ARBA" id="ARBA00022806"/>
    </source>
</evidence>
<dbReference type="Pfam" id="PF11648">
    <property type="entry name" value="RIG-I_C-RD"/>
    <property type="match status" value="1"/>
</dbReference>
<dbReference type="Pfam" id="PF04851">
    <property type="entry name" value="ResIII"/>
    <property type="match status" value="1"/>
</dbReference>
<dbReference type="Gene3D" id="1.10.533.10">
    <property type="entry name" value="Death Domain, Fas"/>
    <property type="match status" value="6"/>
</dbReference>
<dbReference type="InterPro" id="IPR041204">
    <property type="entry name" value="RIG-I-like_C"/>
</dbReference>
<dbReference type="EnsemblMetazoa" id="G4449.1">
    <property type="protein sequence ID" value="G4449.1:cds"/>
    <property type="gene ID" value="G4449"/>
</dbReference>
<keyword evidence="13" id="KW-0862">Zinc</keyword>
<evidence type="ECO:0000256" key="9">
    <source>
        <dbReference type="ARBA" id="ARBA00022737"/>
    </source>
</evidence>
<dbReference type="InterPro" id="IPR021673">
    <property type="entry name" value="RLR_CTR"/>
</dbReference>
<keyword evidence="8" id="KW-0479">Metal-binding</keyword>
<keyword evidence="14" id="KW-0067">ATP-binding</keyword>
<evidence type="ECO:0000256" key="3">
    <source>
        <dbReference type="ARBA" id="ARBA00012552"/>
    </source>
</evidence>
<evidence type="ECO:0000256" key="10">
    <source>
        <dbReference type="ARBA" id="ARBA00022741"/>
    </source>
</evidence>
<dbReference type="Gene3D" id="1.20.1320.30">
    <property type="match status" value="1"/>
</dbReference>
<evidence type="ECO:0000256" key="4">
    <source>
        <dbReference type="ARBA" id="ARBA00022490"/>
    </source>
</evidence>
<evidence type="ECO:0000256" key="11">
    <source>
        <dbReference type="ARBA" id="ARBA00022801"/>
    </source>
</evidence>
<evidence type="ECO:0000256" key="18">
    <source>
        <dbReference type="ARBA" id="ARBA00023118"/>
    </source>
</evidence>
<name>A0A8W8N375_MAGGI</name>
<evidence type="ECO:0000256" key="14">
    <source>
        <dbReference type="ARBA" id="ARBA00022840"/>
    </source>
</evidence>
<keyword evidence="4" id="KW-0963">Cytoplasm</keyword>
<dbReference type="PROSITE" id="PS51789">
    <property type="entry name" value="RLR_CTR"/>
    <property type="match status" value="1"/>
</dbReference>
<evidence type="ECO:0000256" key="1">
    <source>
        <dbReference type="ARBA" id="ARBA00004496"/>
    </source>
</evidence>
<keyword evidence="15" id="KW-0832">Ubl conjugation</keyword>
<dbReference type="InterPro" id="IPR038557">
    <property type="entry name" value="RLR_C_sf"/>
</dbReference>
<dbReference type="InterPro" id="IPR014001">
    <property type="entry name" value="Helicase_ATP-bd"/>
</dbReference>
<evidence type="ECO:0000256" key="5">
    <source>
        <dbReference type="ARBA" id="ARBA00022499"/>
    </source>
</evidence>
<evidence type="ECO:0000256" key="13">
    <source>
        <dbReference type="ARBA" id="ARBA00022833"/>
    </source>
</evidence>